<proteinExistence type="predicted"/>
<name>A0ABR5FA10_9MYCO</name>
<reference evidence="1 2" key="1">
    <citation type="submission" date="2015-05" db="EMBL/GenBank/DDBJ databases">
        <title>Genome sequence of Mycobacterium heraklionense Davo strain.</title>
        <authorList>
            <person name="Greninger A.L."/>
            <person name="Cunningham G."/>
            <person name="Miller S."/>
        </authorList>
    </citation>
    <scope>NUCLEOTIDE SEQUENCE [LARGE SCALE GENOMIC DNA]</scope>
    <source>
        <strain evidence="1 2">Davo</strain>
    </source>
</reference>
<dbReference type="RefSeq" id="WP_047321220.1">
    <property type="nucleotide sequence ID" value="NZ_LDPO01000027.1"/>
</dbReference>
<comment type="caution">
    <text evidence="1">The sequence shown here is derived from an EMBL/GenBank/DDBJ whole genome shotgun (WGS) entry which is preliminary data.</text>
</comment>
<dbReference type="EMBL" id="LDPO01000027">
    <property type="protein sequence ID" value="KLO25882.1"/>
    <property type="molecule type" value="Genomic_DNA"/>
</dbReference>
<protein>
    <submittedName>
        <fullName evidence="1">Uncharacterized protein</fullName>
    </submittedName>
</protein>
<accession>A0ABR5FA10</accession>
<organism evidence="1 2">
    <name type="scientific">Mycolicibacter heraklionensis</name>
    <dbReference type="NCBI Taxonomy" id="512402"/>
    <lineage>
        <taxon>Bacteria</taxon>
        <taxon>Bacillati</taxon>
        <taxon>Actinomycetota</taxon>
        <taxon>Actinomycetes</taxon>
        <taxon>Mycobacteriales</taxon>
        <taxon>Mycobacteriaceae</taxon>
        <taxon>Mycolicibacter</taxon>
    </lineage>
</organism>
<evidence type="ECO:0000313" key="2">
    <source>
        <dbReference type="Proteomes" id="UP000036464"/>
    </source>
</evidence>
<gene>
    <name evidence="1" type="ORF">ABW16_21450</name>
</gene>
<dbReference type="Proteomes" id="UP000036464">
    <property type="component" value="Unassembled WGS sequence"/>
</dbReference>
<sequence>MATDFTARITEILREYAYPAAPTHVANLIAQAAEEHYRPRIETVEQLDALPFLAIIRETNAQRPSDIDYGAVWERRASGWKCIAGVGGEFAAQPQLGCVVLWSPGAGE</sequence>
<evidence type="ECO:0000313" key="1">
    <source>
        <dbReference type="EMBL" id="KLO25882.1"/>
    </source>
</evidence>
<keyword evidence="2" id="KW-1185">Reference proteome</keyword>